<evidence type="ECO:0000313" key="1">
    <source>
        <dbReference type="EMBL" id="WPC22069.1"/>
    </source>
</evidence>
<keyword evidence="2" id="KW-1185">Reference proteome</keyword>
<evidence type="ECO:0000313" key="2">
    <source>
        <dbReference type="Proteomes" id="UP001302696"/>
    </source>
</evidence>
<name>A0ABZ0Q6U7_9LACO</name>
<proteinExistence type="predicted"/>
<gene>
    <name evidence="1" type="ORF">N6G96_02295</name>
</gene>
<protein>
    <submittedName>
        <fullName evidence="1">Uncharacterized protein</fullName>
    </submittedName>
</protein>
<dbReference type="RefSeq" id="WP_057773380.1">
    <property type="nucleotide sequence ID" value="NZ_BBIM01000037.1"/>
</dbReference>
<dbReference type="EMBL" id="CP104778">
    <property type="protein sequence ID" value="WPC22069.1"/>
    <property type="molecule type" value="Genomic_DNA"/>
</dbReference>
<accession>A0ABZ0Q6U7</accession>
<dbReference type="Proteomes" id="UP001302696">
    <property type="component" value="Chromosome"/>
</dbReference>
<organism evidence="1 2">
    <name type="scientific">Pediococcus inopinatus</name>
    <dbReference type="NCBI Taxonomy" id="114090"/>
    <lineage>
        <taxon>Bacteria</taxon>
        <taxon>Bacillati</taxon>
        <taxon>Bacillota</taxon>
        <taxon>Bacilli</taxon>
        <taxon>Lactobacillales</taxon>
        <taxon>Lactobacillaceae</taxon>
        <taxon>Pediococcus</taxon>
    </lineage>
</organism>
<sequence length="194" mass="22408">MTEYVKVYGKTNQDLVMPDEFGLVSSDLRKRNGEQVRVERYQHGKNVVPNNAHVTLVFGEDERLISYNNFVGDLNAPLPAKDALVQQAMAVWQNLDAQYAAGLDFMRIDNLKRFYFDEQGKLNEFAVLWVKFAHRNGSYNWVTFGPGGQIMEVERESHWDYMRSRRATEEWNYDNWVLAREGKGPQLAAPEALA</sequence>
<reference evidence="2" key="1">
    <citation type="submission" date="2024-06" db="EMBL/GenBank/DDBJ databases">
        <authorList>
            <person name="Chang H.C."/>
            <person name="Mun S.Y."/>
        </authorList>
    </citation>
    <scope>NUCLEOTIDE SEQUENCE [LARGE SCALE GENOMIC DNA]</scope>
    <source>
        <strain evidence="2">KT1</strain>
    </source>
</reference>